<feature type="chain" id="PRO_5046301363" description="ScyD/ScyE family protein" evidence="1">
    <location>
        <begin position="24"/>
        <end position="401"/>
    </location>
</feature>
<evidence type="ECO:0000313" key="3">
    <source>
        <dbReference type="Proteomes" id="UP001500443"/>
    </source>
</evidence>
<evidence type="ECO:0000313" key="2">
    <source>
        <dbReference type="EMBL" id="GAA2128197.1"/>
    </source>
</evidence>
<organism evidence="2 3">
    <name type="scientific">Streptomyces synnematoformans</name>
    <dbReference type="NCBI Taxonomy" id="415721"/>
    <lineage>
        <taxon>Bacteria</taxon>
        <taxon>Bacillati</taxon>
        <taxon>Actinomycetota</taxon>
        <taxon>Actinomycetes</taxon>
        <taxon>Kitasatosporales</taxon>
        <taxon>Streptomycetaceae</taxon>
        <taxon>Streptomyces</taxon>
    </lineage>
</organism>
<dbReference type="Gene3D" id="2.130.10.10">
    <property type="entry name" value="YVTN repeat-like/Quinoprotein amine dehydrogenase"/>
    <property type="match status" value="1"/>
</dbReference>
<protein>
    <recommendedName>
        <fullName evidence="4">ScyD/ScyE family protein</fullName>
    </recommendedName>
</protein>
<evidence type="ECO:0008006" key="4">
    <source>
        <dbReference type="Google" id="ProtNLM"/>
    </source>
</evidence>
<dbReference type="InterPro" id="IPR048031">
    <property type="entry name" value="ScyD/ScyE-like"/>
</dbReference>
<dbReference type="RefSeq" id="WP_344290965.1">
    <property type="nucleotide sequence ID" value="NZ_BAAAPF010000112.1"/>
</dbReference>
<dbReference type="EMBL" id="BAAAPF010000112">
    <property type="protein sequence ID" value="GAA2128197.1"/>
    <property type="molecule type" value="Genomic_DNA"/>
</dbReference>
<evidence type="ECO:0000256" key="1">
    <source>
        <dbReference type="SAM" id="SignalP"/>
    </source>
</evidence>
<reference evidence="3" key="1">
    <citation type="journal article" date="2019" name="Int. J. Syst. Evol. Microbiol.">
        <title>The Global Catalogue of Microorganisms (GCM) 10K type strain sequencing project: providing services to taxonomists for standard genome sequencing and annotation.</title>
        <authorList>
            <consortium name="The Broad Institute Genomics Platform"/>
            <consortium name="The Broad Institute Genome Sequencing Center for Infectious Disease"/>
            <person name="Wu L."/>
            <person name="Ma J."/>
        </authorList>
    </citation>
    <scope>NUCLEOTIDE SEQUENCE [LARGE SCALE GENOMIC DNA]</scope>
    <source>
        <strain evidence="3">JCM 15481</strain>
    </source>
</reference>
<keyword evidence="1" id="KW-0732">Signal</keyword>
<keyword evidence="3" id="KW-1185">Reference proteome</keyword>
<dbReference type="SUPFAM" id="SSF63829">
    <property type="entry name" value="Calcium-dependent phosphotriesterase"/>
    <property type="match status" value="1"/>
</dbReference>
<gene>
    <name evidence="2" type="ORF">GCM10009802_35300</name>
</gene>
<comment type="caution">
    <text evidence="2">The sequence shown here is derived from an EMBL/GenBank/DDBJ whole genome shotgun (WGS) entry which is preliminary data.</text>
</comment>
<dbReference type="InterPro" id="IPR006311">
    <property type="entry name" value="TAT_signal"/>
</dbReference>
<dbReference type="Proteomes" id="UP001500443">
    <property type="component" value="Unassembled WGS sequence"/>
</dbReference>
<dbReference type="NCBIfam" id="NF033206">
    <property type="entry name" value="ScyE_fam"/>
    <property type="match status" value="1"/>
</dbReference>
<dbReference type="PROSITE" id="PS51318">
    <property type="entry name" value="TAT"/>
    <property type="match status" value="1"/>
</dbReference>
<accession>A0ABP5KC05</accession>
<feature type="signal peptide" evidence="1">
    <location>
        <begin position="1"/>
        <end position="23"/>
    </location>
</feature>
<proteinExistence type="predicted"/>
<name>A0ABP5KC05_9ACTN</name>
<sequence>MRRLARCRTLLAAAAATTLAGVAAGSSGPVAAAAEHGRGSGTLSKDAEVEVVAEGLYSPRSLAWGPRGRLLVSETGKPPLTAPSECNMESEEIVVEMKCFGFTGSVADISSGKPRRIVENLPSALNLQDMIGPNGLAYSKGRLYTLQAGAPQAIPDDEWLSDGLRNKIKPVAGTLMDVTNPYRPRVVARPGEASYDYIKENPDPTPDFDVANPYSLIPRKRGGFYYVDAAANVLGKIDRWGRTEILTGFPPSEAGSDAVPTCVAEGRDRAVYVGTLTGHGNTGEEGAKAAKVYRYEPWSGDLEVWQEGFSAITGCGFGKKGDFYVTQATSSGFLPSPDDEGGSVIQIARDGTRTELAKGELFFPHGFLAGRDGSIYVTNKCLWWPPGTTGDWDGGEVIKIG</sequence>
<dbReference type="InterPro" id="IPR015943">
    <property type="entry name" value="WD40/YVTN_repeat-like_dom_sf"/>
</dbReference>